<keyword evidence="2" id="KW-0479">Metal-binding</keyword>
<keyword evidence="6" id="KW-0560">Oxidoreductase</keyword>
<evidence type="ECO:0000259" key="5">
    <source>
        <dbReference type="Pfam" id="PF01869"/>
    </source>
</evidence>
<reference evidence="6 7" key="2">
    <citation type="journal article" date="2010" name="Stand. Genomic Sci.">
        <title>Complete genome sequence of Syntrophothermus lipocalidus type strain (TGB-C1).</title>
        <authorList>
            <person name="Djao O.D."/>
            <person name="Zhang X."/>
            <person name="Lucas S."/>
            <person name="Lapidus A."/>
            <person name="Del Rio T.G."/>
            <person name="Nolan M."/>
            <person name="Tice H."/>
            <person name="Cheng J.F."/>
            <person name="Han C."/>
            <person name="Tapia R."/>
            <person name="Goodwin L."/>
            <person name="Pitluck S."/>
            <person name="Liolios K."/>
            <person name="Ivanova N."/>
            <person name="Mavromatis K."/>
            <person name="Mikhailova N."/>
            <person name="Ovchinnikova G."/>
            <person name="Pati A."/>
            <person name="Brambilla E."/>
            <person name="Chen A."/>
            <person name="Palaniappan K."/>
            <person name="Land M."/>
            <person name="Hauser L."/>
            <person name="Chang Y.J."/>
            <person name="Jeffries C.D."/>
            <person name="Rohde M."/>
            <person name="Sikorski J."/>
            <person name="Spring S."/>
            <person name="Goker M."/>
            <person name="Detter J.C."/>
            <person name="Woyke T."/>
            <person name="Bristow J."/>
            <person name="Eisen J.A."/>
            <person name="Markowitz V."/>
            <person name="Hugenholtz P."/>
            <person name="Kyrpides N.C."/>
            <person name="Klenk H.P."/>
        </authorList>
    </citation>
    <scope>NUCLEOTIDE SEQUENCE [LARGE SCALE GENOMIC DNA]</scope>
    <source>
        <strain evidence="7">DSM 12680 / TGB-C1</strain>
    </source>
</reference>
<dbReference type="InterPro" id="IPR043129">
    <property type="entry name" value="ATPase_NBD"/>
</dbReference>
<evidence type="ECO:0000313" key="7">
    <source>
        <dbReference type="Proteomes" id="UP000000378"/>
    </source>
</evidence>
<gene>
    <name evidence="6" type="ordered locus">Slip_0469</name>
</gene>
<dbReference type="InterPro" id="IPR002731">
    <property type="entry name" value="ATPase_BadF"/>
</dbReference>
<evidence type="ECO:0000256" key="3">
    <source>
        <dbReference type="ARBA" id="ARBA00023004"/>
    </source>
</evidence>
<dbReference type="Gene3D" id="3.30.420.40">
    <property type="match status" value="2"/>
</dbReference>
<evidence type="ECO:0000256" key="1">
    <source>
        <dbReference type="ARBA" id="ARBA00001966"/>
    </source>
</evidence>
<evidence type="ECO:0000313" key="6">
    <source>
        <dbReference type="EMBL" id="ADI01253.1"/>
    </source>
</evidence>
<dbReference type="STRING" id="643648.Slip_0469"/>
<dbReference type="GO" id="GO:0051536">
    <property type="term" value="F:iron-sulfur cluster binding"/>
    <property type="evidence" value="ECO:0007669"/>
    <property type="project" value="UniProtKB-KW"/>
</dbReference>
<evidence type="ECO:0000256" key="4">
    <source>
        <dbReference type="ARBA" id="ARBA00023014"/>
    </source>
</evidence>
<accession>D7CKL8</accession>
<dbReference type="InterPro" id="IPR051805">
    <property type="entry name" value="Dehydratase_Activator_Redct"/>
</dbReference>
<proteinExistence type="predicted"/>
<keyword evidence="4" id="KW-0411">Iron-sulfur</keyword>
<dbReference type="GO" id="GO:0018522">
    <property type="term" value="F:benzoyl-CoA reductase activity"/>
    <property type="evidence" value="ECO:0007669"/>
    <property type="project" value="UniProtKB-EC"/>
</dbReference>
<name>D7CKL8_SYNLT</name>
<dbReference type="HOGENOM" id="CLU_066597_0_0_9"/>
<reference evidence="7" key="1">
    <citation type="journal article" date="2010" name="Stand. Genomic Sci.">
        <title>Complete genome sequence of Syntrophothermus lipocalidus type strain (TGB-C1T).</title>
        <authorList>
            <consortium name="US DOE Joint Genome Institute (JGI-PGF)"/>
            <person name="Djao O."/>
            <person name="Zhang X."/>
            <person name="Lucas S."/>
            <person name="Lapidus A."/>
            <person name="Glavina Del Rio T."/>
            <person name="Nolan M."/>
            <person name="Tice H."/>
            <person name="Cheng J."/>
            <person name="Han C."/>
            <person name="Tapia R."/>
            <person name="Goodwin L."/>
            <person name="Pitluck S."/>
            <person name="Liolios K."/>
            <person name="Ivanova N."/>
            <person name="Mavromatis K."/>
            <person name="Mikhailova N."/>
            <person name="Ovchinnikova G."/>
            <person name="Pati A."/>
            <person name="Brambilla E."/>
            <person name="Chen A."/>
            <person name="Palaniappan K."/>
            <person name="Land M."/>
            <person name="Hauser L."/>
            <person name="Chang Y."/>
            <person name="Jeffries C."/>
            <person name="Rohde M."/>
            <person name="Sikorski J."/>
            <person name="Spring S."/>
            <person name="Goker M."/>
            <person name="Detter J."/>
            <person name="Woyke T."/>
            <person name="Bristow J."/>
            <person name="Eisen J."/>
            <person name="Markowitz V."/>
            <person name="Hugenholtz P."/>
            <person name="Kyrpides N."/>
            <person name="Klenk H."/>
        </authorList>
    </citation>
    <scope>NUCLEOTIDE SEQUENCE [LARGE SCALE GENOMIC DNA]</scope>
    <source>
        <strain evidence="7">DSM 12680 / TGB-C1</strain>
    </source>
</reference>
<dbReference type="eggNOG" id="COG1924">
    <property type="taxonomic scope" value="Bacteria"/>
</dbReference>
<dbReference type="NCBIfam" id="TIGR00241">
    <property type="entry name" value="CoA_E_activ"/>
    <property type="match status" value="1"/>
</dbReference>
<dbReference type="AlphaFoldDB" id="D7CKL8"/>
<dbReference type="PANTHER" id="PTHR32329:SF2">
    <property type="entry name" value="BIFUNCTIONAL PROTEIN [INCLUDES 2-HYDROXYACYL-COA DEHYDRATASE (N-TER) AND ITS ACTIVATOR DOMAIN (C_TERM)"/>
    <property type="match status" value="1"/>
</dbReference>
<dbReference type="EMBL" id="CP002048">
    <property type="protein sequence ID" value="ADI01253.1"/>
    <property type="molecule type" value="Genomic_DNA"/>
</dbReference>
<evidence type="ECO:0000256" key="2">
    <source>
        <dbReference type="ARBA" id="ARBA00022723"/>
    </source>
</evidence>
<feature type="domain" description="ATPase BadF/BadG/BcrA/BcrD type" evidence="5">
    <location>
        <begin position="23"/>
        <end position="272"/>
    </location>
</feature>
<dbReference type="InterPro" id="IPR008275">
    <property type="entry name" value="CoA_E_activase_dom"/>
</dbReference>
<dbReference type="Proteomes" id="UP000000378">
    <property type="component" value="Chromosome"/>
</dbReference>
<organism evidence="6 7">
    <name type="scientific">Syntrophothermus lipocalidus (strain DSM 12680 / TGB-C1)</name>
    <dbReference type="NCBI Taxonomy" id="643648"/>
    <lineage>
        <taxon>Bacteria</taxon>
        <taxon>Bacillati</taxon>
        <taxon>Bacillota</taxon>
        <taxon>Clostridia</taxon>
        <taxon>Eubacteriales</taxon>
        <taxon>Syntrophomonadaceae</taxon>
        <taxon>Syntrophothermus</taxon>
    </lineage>
</organism>
<dbReference type="GO" id="GO:0046872">
    <property type="term" value="F:metal ion binding"/>
    <property type="evidence" value="ECO:0007669"/>
    <property type="project" value="UniProtKB-KW"/>
</dbReference>
<keyword evidence="7" id="KW-1185">Reference proteome</keyword>
<sequence>MESSQDAINMDKGHDVREGAYVLGVDSGSLTAKAVIMNRDREIVAHSVVQLEIVSLEAVKEAVNNVLSSAGLDMSDIAYVVATGYGRRRYDFADKTVTEIGCHAKGAHYLLPEVRTVIDIGGQDSKVIAVDEEGNPTHFAMNDRCAAGTGRFLEVMASALRVPLEAIGEMSLKARQKLTISSICTVFAETEVISLVAEGHSKEDILGALHASIASRIAGLVARVGLREPVMMTGGVAKNVGAVRAIEGELGVSITVARDPQIVGALGAALFALDFVEGMSGLKLR</sequence>
<dbReference type="EC" id="1.3.7.8" evidence="6"/>
<dbReference type="Pfam" id="PF01869">
    <property type="entry name" value="BcrAD_BadFG"/>
    <property type="match status" value="1"/>
</dbReference>
<dbReference type="SUPFAM" id="SSF53067">
    <property type="entry name" value="Actin-like ATPase domain"/>
    <property type="match status" value="1"/>
</dbReference>
<comment type="cofactor">
    <cofactor evidence="1">
        <name>[4Fe-4S] cluster</name>
        <dbReference type="ChEBI" id="CHEBI:49883"/>
    </cofactor>
</comment>
<dbReference type="KEGG" id="slp:Slip_0469"/>
<dbReference type="CDD" id="cd24036">
    <property type="entry name" value="ASKHA_NBD_BcrAD_BadFG_HgdC_HadI"/>
    <property type="match status" value="1"/>
</dbReference>
<dbReference type="RefSeq" id="WP_013174655.1">
    <property type="nucleotide sequence ID" value="NC_014220.1"/>
</dbReference>
<keyword evidence="3" id="KW-0408">Iron</keyword>
<dbReference type="PANTHER" id="PTHR32329">
    <property type="entry name" value="BIFUNCTIONAL PROTEIN [INCLUDES 2-HYDROXYACYL-COA DEHYDRATASE (N-TER) AND ITS ACTIVATOR DOMAIN (C_TERM)-RELATED"/>
    <property type="match status" value="1"/>
</dbReference>
<protein>
    <submittedName>
        <fullName evidence="6">CoA-substrate-specific enzyme activase</fullName>
        <ecNumber evidence="6">1.3.7.8</ecNumber>
    </submittedName>
</protein>